<dbReference type="PANTHER" id="PTHR30561">
    <property type="entry name" value="SMR FAMILY PROTON-DEPENDENT DRUG EFFLUX TRANSPORTER SUGE"/>
    <property type="match status" value="1"/>
</dbReference>
<keyword evidence="14" id="KW-1185">Reference proteome</keyword>
<keyword evidence="6 11" id="KW-0812">Transmembrane</keyword>
<reference evidence="13 14" key="1">
    <citation type="submission" date="2016-10" db="EMBL/GenBank/DDBJ databases">
        <authorList>
            <person name="de Groot N.N."/>
        </authorList>
    </citation>
    <scope>NUCLEOTIDE SEQUENCE [LARGE SCALE GENOMIC DNA]</scope>
    <source>
        <strain evidence="13 14">DSM 8423</strain>
    </source>
</reference>
<evidence type="ECO:0000256" key="11">
    <source>
        <dbReference type="SAM" id="Phobius"/>
    </source>
</evidence>
<dbReference type="Proteomes" id="UP000198744">
    <property type="component" value="Unassembled WGS sequence"/>
</dbReference>
<gene>
    <name evidence="13" type="ORF">SAMN04489760_11568</name>
</gene>
<feature type="transmembrane region" description="Helical" evidence="11">
    <location>
        <begin position="118"/>
        <end position="139"/>
    </location>
</feature>
<dbReference type="InterPro" id="IPR037185">
    <property type="entry name" value="EmrE-like"/>
</dbReference>
<dbReference type="STRING" id="43775.SAMN04489760_11568"/>
<feature type="transmembrane region" description="Helical" evidence="11">
    <location>
        <begin position="239"/>
        <end position="260"/>
    </location>
</feature>
<evidence type="ECO:0000256" key="10">
    <source>
        <dbReference type="ARBA" id="ARBA00023136"/>
    </source>
</evidence>
<evidence type="ECO:0000256" key="9">
    <source>
        <dbReference type="ARBA" id="ARBA00023098"/>
    </source>
</evidence>
<keyword evidence="5" id="KW-0441">Lipid A biosynthesis</keyword>
<keyword evidence="10 11" id="KW-0472">Membrane</keyword>
<protein>
    <submittedName>
        <fullName evidence="13">EamA-like transporter family protein</fullName>
    </submittedName>
</protein>
<dbReference type="OrthoDB" id="5387502at2"/>
<evidence type="ECO:0000313" key="13">
    <source>
        <dbReference type="EMBL" id="SEM43661.1"/>
    </source>
</evidence>
<keyword evidence="2" id="KW-1003">Cell membrane</keyword>
<keyword evidence="3" id="KW-0444">Lipid biosynthesis</keyword>
<evidence type="ECO:0000259" key="12">
    <source>
        <dbReference type="Pfam" id="PF00892"/>
    </source>
</evidence>
<accession>A0A1H7YCN1</accession>
<dbReference type="Pfam" id="PF00892">
    <property type="entry name" value="EamA"/>
    <property type="match status" value="2"/>
</dbReference>
<dbReference type="GO" id="GO:0022857">
    <property type="term" value="F:transmembrane transporter activity"/>
    <property type="evidence" value="ECO:0007669"/>
    <property type="project" value="InterPro"/>
</dbReference>
<evidence type="ECO:0000256" key="6">
    <source>
        <dbReference type="ARBA" id="ARBA00022692"/>
    </source>
</evidence>
<comment type="subcellular location">
    <subcellularLocation>
        <location evidence="1">Cell membrane</location>
        <topology evidence="1">Multi-pass membrane protein</topology>
    </subcellularLocation>
</comment>
<dbReference type="AlphaFoldDB" id="A0A1H7YCN1"/>
<feature type="transmembrane region" description="Helical" evidence="11">
    <location>
        <begin position="6"/>
        <end position="21"/>
    </location>
</feature>
<proteinExistence type="predicted"/>
<evidence type="ECO:0000256" key="1">
    <source>
        <dbReference type="ARBA" id="ARBA00004651"/>
    </source>
</evidence>
<dbReference type="EMBL" id="FOBS01000015">
    <property type="protein sequence ID" value="SEM43661.1"/>
    <property type="molecule type" value="Genomic_DNA"/>
</dbReference>
<feature type="transmembrane region" description="Helical" evidence="11">
    <location>
        <begin position="179"/>
        <end position="200"/>
    </location>
</feature>
<evidence type="ECO:0000313" key="14">
    <source>
        <dbReference type="Proteomes" id="UP000198744"/>
    </source>
</evidence>
<evidence type="ECO:0000256" key="5">
    <source>
        <dbReference type="ARBA" id="ARBA00022556"/>
    </source>
</evidence>
<name>A0A1H7YCN1_9BACT</name>
<dbReference type="GO" id="GO:0005886">
    <property type="term" value="C:plasma membrane"/>
    <property type="evidence" value="ECO:0007669"/>
    <property type="project" value="UniProtKB-SubCell"/>
</dbReference>
<sequence>MNWFFLTMVCFFLYGIQRFLYKVSAERNCNTAWTTLSFMGTVALLSAVCWFASDETLINPTWLLALAVINSLTFFVDTVVTIEALRYLPTNIVYPMTRLNAVLVVLFSIVYFKDSLNGYQIAGIVLAIGVILTLTRFSEEERKESRNFHKGFLLIGLAVLSGAVAAVSSKFAALYTNSMAFIALTYSLSMLFSVGLQKPFEKEGASRRYGEALLIGFLVGLVNFAAFVTLLSAMKTGPLSIIVPVVGMNFVLANLLAAVVYREKLTLLKTSGILMTVLSLLLMKLGQS</sequence>
<feature type="transmembrane region" description="Helical" evidence="11">
    <location>
        <begin position="212"/>
        <end position="233"/>
    </location>
</feature>
<dbReference type="PANTHER" id="PTHR30561:SF9">
    <property type="entry name" value="4-AMINO-4-DEOXY-L-ARABINOSE-PHOSPHOUNDECAPRENOL FLIPPASE SUBUNIT ARNF-RELATED"/>
    <property type="match status" value="1"/>
</dbReference>
<evidence type="ECO:0000256" key="4">
    <source>
        <dbReference type="ARBA" id="ARBA00022519"/>
    </source>
</evidence>
<feature type="domain" description="EamA" evidence="12">
    <location>
        <begin position="150"/>
        <end position="283"/>
    </location>
</feature>
<evidence type="ECO:0000256" key="3">
    <source>
        <dbReference type="ARBA" id="ARBA00022516"/>
    </source>
</evidence>
<keyword evidence="7" id="KW-0448">Lipopolysaccharide biosynthesis</keyword>
<dbReference type="InterPro" id="IPR000390">
    <property type="entry name" value="Small_drug/metabolite_transptr"/>
</dbReference>
<feature type="transmembrane region" description="Helical" evidence="11">
    <location>
        <begin position="151"/>
        <end position="173"/>
    </location>
</feature>
<keyword evidence="4" id="KW-0997">Cell inner membrane</keyword>
<evidence type="ECO:0000256" key="7">
    <source>
        <dbReference type="ARBA" id="ARBA00022985"/>
    </source>
</evidence>
<feature type="transmembrane region" description="Helical" evidence="11">
    <location>
        <begin position="33"/>
        <end position="53"/>
    </location>
</feature>
<dbReference type="SUPFAM" id="SSF103481">
    <property type="entry name" value="Multidrug resistance efflux transporter EmrE"/>
    <property type="match status" value="2"/>
</dbReference>
<feature type="transmembrane region" description="Helical" evidence="11">
    <location>
        <begin position="59"/>
        <end position="80"/>
    </location>
</feature>
<evidence type="ECO:0000256" key="2">
    <source>
        <dbReference type="ARBA" id="ARBA00022475"/>
    </source>
</evidence>
<feature type="domain" description="EamA" evidence="12">
    <location>
        <begin position="3"/>
        <end position="134"/>
    </location>
</feature>
<dbReference type="InterPro" id="IPR000620">
    <property type="entry name" value="EamA_dom"/>
</dbReference>
<organism evidence="13 14">
    <name type="scientific">Syntrophus gentianae</name>
    <dbReference type="NCBI Taxonomy" id="43775"/>
    <lineage>
        <taxon>Bacteria</taxon>
        <taxon>Pseudomonadati</taxon>
        <taxon>Thermodesulfobacteriota</taxon>
        <taxon>Syntrophia</taxon>
        <taxon>Syntrophales</taxon>
        <taxon>Syntrophaceae</taxon>
        <taxon>Syntrophus</taxon>
    </lineage>
</organism>
<keyword evidence="9" id="KW-0443">Lipid metabolism</keyword>
<evidence type="ECO:0000256" key="8">
    <source>
        <dbReference type="ARBA" id="ARBA00022989"/>
    </source>
</evidence>
<dbReference type="RefSeq" id="WP_093883736.1">
    <property type="nucleotide sequence ID" value="NZ_FOBS01000015.1"/>
</dbReference>
<dbReference type="Gene3D" id="1.10.3730.20">
    <property type="match status" value="2"/>
</dbReference>
<dbReference type="GO" id="GO:0009103">
    <property type="term" value="P:lipopolysaccharide biosynthetic process"/>
    <property type="evidence" value="ECO:0007669"/>
    <property type="project" value="UniProtKB-KW"/>
</dbReference>
<keyword evidence="8 11" id="KW-1133">Transmembrane helix</keyword>
<dbReference type="GO" id="GO:0009245">
    <property type="term" value="P:lipid A biosynthetic process"/>
    <property type="evidence" value="ECO:0007669"/>
    <property type="project" value="UniProtKB-KW"/>
</dbReference>